<dbReference type="InterPro" id="IPR050680">
    <property type="entry name" value="YpeA/RimI_acetyltransf"/>
</dbReference>
<feature type="domain" description="N-acetyltransferase" evidence="3">
    <location>
        <begin position="14"/>
        <end position="157"/>
    </location>
</feature>
<dbReference type="Pfam" id="PF00583">
    <property type="entry name" value="Acetyltransf_1"/>
    <property type="match status" value="1"/>
</dbReference>
<dbReference type="PROSITE" id="PS51186">
    <property type="entry name" value="GNAT"/>
    <property type="match status" value="1"/>
</dbReference>
<evidence type="ECO:0000313" key="4">
    <source>
        <dbReference type="EMBL" id="KUH40038.1"/>
    </source>
</evidence>
<keyword evidence="5" id="KW-1185">Reference proteome</keyword>
<sequence>MIDCGRVDGRGRRISLHEVHDENWRAVADVAPLDGQRRFVAALAARYLLLSAREQVWHSLAVCADGTVTGHVMWGRDEDGSHWIGGMVVDGAEQGRGVGRAALLTLMAWLAGADGCRELRLAYHPENTAAHHLYTSVGFRPTGETEGDEVVAAVPAETALAVAREPSD</sequence>
<dbReference type="InterPro" id="IPR016181">
    <property type="entry name" value="Acyl_CoA_acyltransferase"/>
</dbReference>
<dbReference type="EMBL" id="LNSV01000006">
    <property type="protein sequence ID" value="KUH40038.1"/>
    <property type="molecule type" value="Genomic_DNA"/>
</dbReference>
<evidence type="ECO:0000313" key="5">
    <source>
        <dbReference type="Proteomes" id="UP000054011"/>
    </source>
</evidence>
<proteinExistence type="predicted"/>
<dbReference type="InterPro" id="IPR000182">
    <property type="entry name" value="GNAT_dom"/>
</dbReference>
<name>A0A124ED89_9ACTN</name>
<evidence type="ECO:0000256" key="2">
    <source>
        <dbReference type="ARBA" id="ARBA00023315"/>
    </source>
</evidence>
<gene>
    <name evidence="4" type="ORF">ATE80_04450</name>
</gene>
<dbReference type="Gene3D" id="3.40.630.30">
    <property type="match status" value="1"/>
</dbReference>
<dbReference type="AlphaFoldDB" id="A0A124ED89"/>
<comment type="caution">
    <text evidence="4">The sequence shown here is derived from an EMBL/GenBank/DDBJ whole genome shotgun (WGS) entry which is preliminary data.</text>
</comment>
<dbReference type="GO" id="GO:0016747">
    <property type="term" value="F:acyltransferase activity, transferring groups other than amino-acyl groups"/>
    <property type="evidence" value="ECO:0007669"/>
    <property type="project" value="InterPro"/>
</dbReference>
<organism evidence="4 5">
    <name type="scientific">Streptomyces kanasensis</name>
    <dbReference type="NCBI Taxonomy" id="936756"/>
    <lineage>
        <taxon>Bacteria</taxon>
        <taxon>Bacillati</taxon>
        <taxon>Actinomycetota</taxon>
        <taxon>Actinomycetes</taxon>
        <taxon>Kitasatosporales</taxon>
        <taxon>Streptomycetaceae</taxon>
        <taxon>Streptomyces</taxon>
    </lineage>
</organism>
<protein>
    <submittedName>
        <fullName evidence="4">Acetyltransferase</fullName>
    </submittedName>
</protein>
<keyword evidence="2" id="KW-0012">Acyltransferase</keyword>
<dbReference type="RefSeq" id="WP_058940783.1">
    <property type="nucleotide sequence ID" value="NZ_LNSV01000006.1"/>
</dbReference>
<accession>A0A124ED89</accession>
<dbReference type="OrthoDB" id="3526335at2"/>
<dbReference type="STRING" id="936756.ATE80_04450"/>
<dbReference type="SUPFAM" id="SSF55729">
    <property type="entry name" value="Acyl-CoA N-acyltransferases (Nat)"/>
    <property type="match status" value="1"/>
</dbReference>
<dbReference type="PANTHER" id="PTHR43420">
    <property type="entry name" value="ACETYLTRANSFERASE"/>
    <property type="match status" value="1"/>
</dbReference>
<reference evidence="4 5" key="1">
    <citation type="submission" date="2015-11" db="EMBL/GenBank/DDBJ databases">
        <title>Genome-wide analysis reveals the secondary metabolome in Streptomyces kanasensis ZX01.</title>
        <authorList>
            <person name="Zhang G."/>
            <person name="Han L."/>
            <person name="Feng J."/>
            <person name="Zhang X."/>
        </authorList>
    </citation>
    <scope>NUCLEOTIDE SEQUENCE [LARGE SCALE GENOMIC DNA]</scope>
    <source>
        <strain evidence="4 5">ZX01</strain>
    </source>
</reference>
<evidence type="ECO:0000259" key="3">
    <source>
        <dbReference type="PROSITE" id="PS51186"/>
    </source>
</evidence>
<dbReference type="CDD" id="cd04301">
    <property type="entry name" value="NAT_SF"/>
    <property type="match status" value="1"/>
</dbReference>
<dbReference type="Proteomes" id="UP000054011">
    <property type="component" value="Unassembled WGS sequence"/>
</dbReference>
<keyword evidence="1 4" id="KW-0808">Transferase</keyword>
<evidence type="ECO:0000256" key="1">
    <source>
        <dbReference type="ARBA" id="ARBA00022679"/>
    </source>
</evidence>